<evidence type="ECO:0000256" key="6">
    <source>
        <dbReference type="ARBA" id="ARBA00022490"/>
    </source>
</evidence>
<keyword evidence="6" id="KW-0963">Cytoplasm</keyword>
<dbReference type="EC" id="5.2.1.8" evidence="5"/>
<dbReference type="InterPro" id="IPR029000">
    <property type="entry name" value="Cyclophilin-like_dom_sf"/>
</dbReference>
<keyword evidence="7" id="KW-0677">Repeat</keyword>
<dbReference type="EMBL" id="KV454017">
    <property type="protein sequence ID" value="ODV93809.1"/>
    <property type="molecule type" value="Genomic_DNA"/>
</dbReference>
<evidence type="ECO:0000256" key="1">
    <source>
        <dbReference type="ARBA" id="ARBA00000971"/>
    </source>
</evidence>
<proteinExistence type="inferred from homology"/>
<protein>
    <recommendedName>
        <fullName evidence="5">peptidylprolyl isomerase</fullName>
        <ecNumber evidence="5">5.2.1.8</ecNumber>
    </recommendedName>
</protein>
<dbReference type="STRING" id="669874.A0A1E4TQ14"/>
<dbReference type="PANTHER" id="PTHR11071">
    <property type="entry name" value="PEPTIDYL-PROLYL CIS-TRANS ISOMERASE"/>
    <property type="match status" value="1"/>
</dbReference>
<dbReference type="Pfam" id="PF00160">
    <property type="entry name" value="Pro_isomerase"/>
    <property type="match status" value="1"/>
</dbReference>
<name>A0A1E4TQ14_PACTA</name>
<dbReference type="FunFam" id="1.25.40.10:FF:000029">
    <property type="entry name" value="peptidyl-prolyl cis-trans isomerase D"/>
    <property type="match status" value="1"/>
</dbReference>
<dbReference type="SUPFAM" id="SSF48452">
    <property type="entry name" value="TPR-like"/>
    <property type="match status" value="1"/>
</dbReference>
<evidence type="ECO:0000256" key="3">
    <source>
        <dbReference type="ARBA" id="ARBA00004496"/>
    </source>
</evidence>
<dbReference type="FunFam" id="2.40.100.10:FF:000009">
    <property type="entry name" value="Peptidyl-prolyl cis-trans isomerase D"/>
    <property type="match status" value="1"/>
</dbReference>
<evidence type="ECO:0000256" key="11">
    <source>
        <dbReference type="PROSITE-ProRule" id="PRU00339"/>
    </source>
</evidence>
<evidence type="ECO:0000256" key="5">
    <source>
        <dbReference type="ARBA" id="ARBA00013194"/>
    </source>
</evidence>
<keyword evidence="10" id="KW-0413">Isomerase</keyword>
<dbReference type="PROSITE" id="PS50005">
    <property type="entry name" value="TPR"/>
    <property type="match status" value="1"/>
</dbReference>
<feature type="repeat" description="TPR" evidence="11">
    <location>
        <begin position="308"/>
        <end position="341"/>
    </location>
</feature>
<dbReference type="InterPro" id="IPR011990">
    <property type="entry name" value="TPR-like_helical_dom_sf"/>
</dbReference>
<dbReference type="InterPro" id="IPR019734">
    <property type="entry name" value="TPR_rpt"/>
</dbReference>
<accession>A0A1E4TQ14</accession>
<reference evidence="14" key="1">
    <citation type="submission" date="2016-05" db="EMBL/GenBank/DDBJ databases">
        <title>Comparative genomics of biotechnologically important yeasts.</title>
        <authorList>
            <consortium name="DOE Joint Genome Institute"/>
            <person name="Riley R."/>
            <person name="Haridas S."/>
            <person name="Wolfe K.H."/>
            <person name="Lopes M.R."/>
            <person name="Hittinger C.T."/>
            <person name="Goker M."/>
            <person name="Salamov A."/>
            <person name="Wisecaver J."/>
            <person name="Long T.M."/>
            <person name="Aerts A.L."/>
            <person name="Barry K."/>
            <person name="Choi C."/>
            <person name="Clum A."/>
            <person name="Coughlan A.Y."/>
            <person name="Deshpande S."/>
            <person name="Douglass A.P."/>
            <person name="Hanson S.J."/>
            <person name="Klenk H.-P."/>
            <person name="Labutti K."/>
            <person name="Lapidus A."/>
            <person name="Lindquist E."/>
            <person name="Lipzen A."/>
            <person name="Meier-Kolthoff J.P."/>
            <person name="Ohm R.A."/>
            <person name="Otillar R.P."/>
            <person name="Pangilinan J."/>
            <person name="Peng Y."/>
            <person name="Rokas A."/>
            <person name="Rosa C.A."/>
            <person name="Scheuner C."/>
            <person name="Sibirny A.A."/>
            <person name="Slot J.C."/>
            <person name="Stielow J.B."/>
            <person name="Sun H."/>
            <person name="Kurtzman C.P."/>
            <person name="Blackwell M."/>
            <person name="Grigoriev I.V."/>
            <person name="Jeffries T.W."/>
        </authorList>
    </citation>
    <scope>NUCLEOTIDE SEQUENCE [LARGE SCALE GENOMIC DNA]</scope>
    <source>
        <strain evidence="14">NRRL Y-2460</strain>
    </source>
</reference>
<evidence type="ECO:0000256" key="9">
    <source>
        <dbReference type="ARBA" id="ARBA00023110"/>
    </source>
</evidence>
<comment type="similarity">
    <text evidence="4">Belongs to the cyclophilin-type PPIase family. PPIase D subfamily.</text>
</comment>
<evidence type="ECO:0000313" key="13">
    <source>
        <dbReference type="EMBL" id="ODV93809.1"/>
    </source>
</evidence>
<comment type="catalytic activity">
    <reaction evidence="1">
        <text>[protein]-peptidylproline (omega=180) = [protein]-peptidylproline (omega=0)</text>
        <dbReference type="Rhea" id="RHEA:16237"/>
        <dbReference type="Rhea" id="RHEA-COMP:10747"/>
        <dbReference type="Rhea" id="RHEA-COMP:10748"/>
        <dbReference type="ChEBI" id="CHEBI:83833"/>
        <dbReference type="ChEBI" id="CHEBI:83834"/>
        <dbReference type="EC" id="5.2.1.8"/>
    </reaction>
</comment>
<dbReference type="Gene3D" id="2.40.100.10">
    <property type="entry name" value="Cyclophilin-like"/>
    <property type="match status" value="1"/>
</dbReference>
<dbReference type="GO" id="GO:0003755">
    <property type="term" value="F:peptidyl-prolyl cis-trans isomerase activity"/>
    <property type="evidence" value="ECO:0007669"/>
    <property type="project" value="UniProtKB-KW"/>
</dbReference>
<dbReference type="PROSITE" id="PS50072">
    <property type="entry name" value="CSA_PPIASE_2"/>
    <property type="match status" value="1"/>
</dbReference>
<evidence type="ECO:0000256" key="4">
    <source>
        <dbReference type="ARBA" id="ARBA00010898"/>
    </source>
</evidence>
<dbReference type="InterPro" id="IPR020892">
    <property type="entry name" value="Cyclophilin-type_PPIase_CS"/>
</dbReference>
<dbReference type="GO" id="GO:0016018">
    <property type="term" value="F:cyclosporin A binding"/>
    <property type="evidence" value="ECO:0007669"/>
    <property type="project" value="TreeGrafter"/>
</dbReference>
<dbReference type="SMART" id="SM00028">
    <property type="entry name" value="TPR"/>
    <property type="match status" value="2"/>
</dbReference>
<evidence type="ECO:0000259" key="12">
    <source>
        <dbReference type="PROSITE" id="PS50072"/>
    </source>
</evidence>
<keyword evidence="9" id="KW-0697">Rotamase</keyword>
<sequence>MTIENSQRPKVFFDVKVGDRHEGRIIFELFSDIVPKTAENFRALCTGEKGENANGVPLCYKKSVFHRVIKDFMIQGGDFTNFNGTGGESIYGEKFEDENFQLTHDTPFLLSMANAGPNTNGSQFFITTVATPHLNGKHTVFGKVISGKSIVRRIERIETGENDKPKEDCIIEDCGELPADYVVEPSASLDDGTGDIYEEVLGDNDNVDVNNFDSVINAVTNIKEIGTKLFKAGDFEKSYSKYHKANAYLEEYFPDDLSSENINKLNELKASCFLNEALVALKLNKSKQTIEVATKALEVDDIDDKTKAKALYRRGMGYFKAHDDISALKDFEEALKYSAGDAAILKGIEDVKQHSKKLKDQQKKAFSKFFAK</sequence>
<keyword evidence="8 11" id="KW-0802">TPR repeat</keyword>
<comment type="subcellular location">
    <subcellularLocation>
        <location evidence="3">Cytoplasm</location>
    </subcellularLocation>
</comment>
<organism evidence="13 14">
    <name type="scientific">Pachysolen tannophilus NRRL Y-2460</name>
    <dbReference type="NCBI Taxonomy" id="669874"/>
    <lineage>
        <taxon>Eukaryota</taxon>
        <taxon>Fungi</taxon>
        <taxon>Dikarya</taxon>
        <taxon>Ascomycota</taxon>
        <taxon>Saccharomycotina</taxon>
        <taxon>Pichiomycetes</taxon>
        <taxon>Pachysolenaceae</taxon>
        <taxon>Pachysolen</taxon>
    </lineage>
</organism>
<dbReference type="Proteomes" id="UP000094236">
    <property type="component" value="Unassembled WGS sequence"/>
</dbReference>
<dbReference type="SUPFAM" id="SSF50891">
    <property type="entry name" value="Cyclophilin-like"/>
    <property type="match status" value="1"/>
</dbReference>
<feature type="domain" description="PPIase cyclophilin-type" evidence="12">
    <location>
        <begin position="12"/>
        <end position="176"/>
    </location>
</feature>
<evidence type="ECO:0000313" key="14">
    <source>
        <dbReference type="Proteomes" id="UP000094236"/>
    </source>
</evidence>
<evidence type="ECO:0000256" key="7">
    <source>
        <dbReference type="ARBA" id="ARBA00022737"/>
    </source>
</evidence>
<dbReference type="GO" id="GO:0005737">
    <property type="term" value="C:cytoplasm"/>
    <property type="evidence" value="ECO:0007669"/>
    <property type="project" value="UniProtKB-SubCell"/>
</dbReference>
<evidence type="ECO:0000256" key="8">
    <source>
        <dbReference type="ARBA" id="ARBA00022803"/>
    </source>
</evidence>
<evidence type="ECO:0000256" key="10">
    <source>
        <dbReference type="ARBA" id="ARBA00023235"/>
    </source>
</evidence>
<keyword evidence="14" id="KW-1185">Reference proteome</keyword>
<dbReference type="Gene3D" id="1.25.40.10">
    <property type="entry name" value="Tetratricopeptide repeat domain"/>
    <property type="match status" value="1"/>
</dbReference>
<dbReference type="PROSITE" id="PS00170">
    <property type="entry name" value="CSA_PPIASE_1"/>
    <property type="match status" value="1"/>
</dbReference>
<comment type="function">
    <text evidence="2">PPIases accelerate the folding of proteins. It catalyzes the cis-trans isomerization of proline imidic peptide bonds in oligopeptides.</text>
</comment>
<dbReference type="InterPro" id="IPR002130">
    <property type="entry name" value="Cyclophilin-type_PPIase_dom"/>
</dbReference>
<dbReference type="PANTHER" id="PTHR11071:SF561">
    <property type="entry name" value="PEPTIDYL-PROLYL CIS-TRANS ISOMERASE D-RELATED"/>
    <property type="match status" value="1"/>
</dbReference>
<dbReference type="PRINTS" id="PR00153">
    <property type="entry name" value="CSAPPISMRASE"/>
</dbReference>
<dbReference type="GO" id="GO:0042026">
    <property type="term" value="P:protein refolding"/>
    <property type="evidence" value="ECO:0007669"/>
    <property type="project" value="EnsemblFungi"/>
</dbReference>
<evidence type="ECO:0000256" key="2">
    <source>
        <dbReference type="ARBA" id="ARBA00002388"/>
    </source>
</evidence>
<dbReference type="CDD" id="cd01926">
    <property type="entry name" value="cyclophilin_ABH_like"/>
    <property type="match status" value="1"/>
</dbReference>
<dbReference type="AlphaFoldDB" id="A0A1E4TQ14"/>
<gene>
    <name evidence="13" type="ORF">PACTADRAFT_51558</name>
</gene>
<dbReference type="GO" id="GO:0043022">
    <property type="term" value="F:ribosome binding"/>
    <property type="evidence" value="ECO:0007669"/>
    <property type="project" value="EnsemblFungi"/>
</dbReference>
<dbReference type="GO" id="GO:0051082">
    <property type="term" value="F:unfolded protein binding"/>
    <property type="evidence" value="ECO:0007669"/>
    <property type="project" value="EnsemblFungi"/>
</dbReference>
<dbReference type="OrthoDB" id="193499at2759"/>